<dbReference type="RefSeq" id="WP_114811876.1">
    <property type="nucleotide sequence ID" value="NZ_CP139965.1"/>
</dbReference>
<name>A0ABZ0WQ65_9BURK</name>
<organism evidence="2 3">
    <name type="scientific">Paraburkholderia kururiensis</name>
    <dbReference type="NCBI Taxonomy" id="984307"/>
    <lineage>
        <taxon>Bacteria</taxon>
        <taxon>Pseudomonadati</taxon>
        <taxon>Pseudomonadota</taxon>
        <taxon>Betaproteobacteria</taxon>
        <taxon>Burkholderiales</taxon>
        <taxon>Burkholderiaceae</taxon>
        <taxon>Paraburkholderia</taxon>
    </lineage>
</organism>
<dbReference type="Proteomes" id="UP001325479">
    <property type="component" value="Chromosome"/>
</dbReference>
<keyword evidence="1" id="KW-1133">Transmembrane helix</keyword>
<keyword evidence="1" id="KW-0812">Transmembrane</keyword>
<keyword evidence="3" id="KW-1185">Reference proteome</keyword>
<protein>
    <submittedName>
        <fullName evidence="2">Uncharacterized protein</fullName>
    </submittedName>
</protein>
<accession>A0ABZ0WQ65</accession>
<proteinExistence type="predicted"/>
<reference evidence="2 3" key="1">
    <citation type="submission" date="2023-12" db="EMBL/GenBank/DDBJ databases">
        <title>Genome sequencing and assembly of bacterial species from a model synthetic community.</title>
        <authorList>
            <person name="Hogle S.L."/>
        </authorList>
    </citation>
    <scope>NUCLEOTIDE SEQUENCE [LARGE SCALE GENOMIC DNA]</scope>
    <source>
        <strain evidence="2 3">HAMBI 2494</strain>
    </source>
</reference>
<evidence type="ECO:0000313" key="2">
    <source>
        <dbReference type="EMBL" id="WQD79381.1"/>
    </source>
</evidence>
<evidence type="ECO:0000313" key="3">
    <source>
        <dbReference type="Proteomes" id="UP001325479"/>
    </source>
</evidence>
<feature type="transmembrane region" description="Helical" evidence="1">
    <location>
        <begin position="65"/>
        <end position="84"/>
    </location>
</feature>
<dbReference type="EMBL" id="CP139965">
    <property type="protein sequence ID" value="WQD79381.1"/>
    <property type="molecule type" value="Genomic_DNA"/>
</dbReference>
<gene>
    <name evidence="2" type="ORF">U0042_06680</name>
</gene>
<keyword evidence="1" id="KW-0472">Membrane</keyword>
<evidence type="ECO:0000256" key="1">
    <source>
        <dbReference type="SAM" id="Phobius"/>
    </source>
</evidence>
<feature type="transmembrane region" description="Helical" evidence="1">
    <location>
        <begin position="91"/>
        <end position="110"/>
    </location>
</feature>
<sequence length="117" mass="12760">MRLRFIAVALVVLALCYFGAGAPAMTLLLKPAIVGDGLALKSITYHWANRADRAIPETELLASRFYVLLFAAVTVGAALSALKADRDIRRFAFAFGWSIVLFGILVYAQMQAFYTVG</sequence>